<gene>
    <name evidence="2" type="ORF">BDW02DRAFT_574644</name>
</gene>
<reference evidence="2" key="1">
    <citation type="submission" date="2020-01" db="EMBL/GenBank/DDBJ databases">
        <authorList>
            <consortium name="DOE Joint Genome Institute"/>
            <person name="Haridas S."/>
            <person name="Albert R."/>
            <person name="Binder M."/>
            <person name="Bloem J."/>
            <person name="Labutti K."/>
            <person name="Salamov A."/>
            <person name="Andreopoulos B."/>
            <person name="Baker S.E."/>
            <person name="Barry K."/>
            <person name="Bills G."/>
            <person name="Bluhm B.H."/>
            <person name="Cannon C."/>
            <person name="Castanera R."/>
            <person name="Culley D.E."/>
            <person name="Daum C."/>
            <person name="Ezra D."/>
            <person name="Gonzalez J.B."/>
            <person name="Henrissat B."/>
            <person name="Kuo A."/>
            <person name="Liang C."/>
            <person name="Lipzen A."/>
            <person name="Lutzoni F."/>
            <person name="Magnuson J."/>
            <person name="Mondo S."/>
            <person name="Nolan M."/>
            <person name="Ohm R."/>
            <person name="Pangilinan J."/>
            <person name="Park H.-J."/>
            <person name="Ramirez L."/>
            <person name="Alfaro M."/>
            <person name="Sun H."/>
            <person name="Tritt A."/>
            <person name="Yoshinaga Y."/>
            <person name="Zwiers L.-H."/>
            <person name="Turgeon B.G."/>
            <person name="Goodwin S.B."/>
            <person name="Spatafora J.W."/>
            <person name="Crous P.W."/>
            <person name="Grigoriev I.V."/>
        </authorList>
    </citation>
    <scope>NUCLEOTIDE SEQUENCE</scope>
    <source>
        <strain evidence="2">P77</strain>
    </source>
</reference>
<evidence type="ECO:0000313" key="2">
    <source>
        <dbReference type="EMBL" id="KAF1828703.1"/>
    </source>
</evidence>
<evidence type="ECO:0000256" key="1">
    <source>
        <dbReference type="SAM" id="MobiDB-lite"/>
    </source>
</evidence>
<feature type="compositionally biased region" description="Polar residues" evidence="1">
    <location>
        <begin position="1"/>
        <end position="11"/>
    </location>
</feature>
<dbReference type="Proteomes" id="UP000800040">
    <property type="component" value="Unassembled WGS sequence"/>
</dbReference>
<protein>
    <submittedName>
        <fullName evidence="2">Uncharacterized protein</fullName>
    </submittedName>
</protein>
<keyword evidence="3" id="KW-1185">Reference proteome</keyword>
<feature type="region of interest" description="Disordered" evidence="1">
    <location>
        <begin position="1"/>
        <end position="67"/>
    </location>
</feature>
<dbReference type="EMBL" id="ML975507">
    <property type="protein sequence ID" value="KAF1828703.1"/>
    <property type="molecule type" value="Genomic_DNA"/>
</dbReference>
<dbReference type="OrthoDB" id="4521980at2759"/>
<proteinExistence type="predicted"/>
<name>A0A6A5K5J5_9PLEO</name>
<evidence type="ECO:0000313" key="3">
    <source>
        <dbReference type="Proteomes" id="UP000800040"/>
    </source>
</evidence>
<organism evidence="2 3">
    <name type="scientific">Decorospora gaudefroyi</name>
    <dbReference type="NCBI Taxonomy" id="184978"/>
    <lineage>
        <taxon>Eukaryota</taxon>
        <taxon>Fungi</taxon>
        <taxon>Dikarya</taxon>
        <taxon>Ascomycota</taxon>
        <taxon>Pezizomycotina</taxon>
        <taxon>Dothideomycetes</taxon>
        <taxon>Pleosporomycetidae</taxon>
        <taxon>Pleosporales</taxon>
        <taxon>Pleosporineae</taxon>
        <taxon>Pleosporaceae</taxon>
        <taxon>Decorospora</taxon>
    </lineage>
</organism>
<sequence>MATETPQSLFRKTSIFRRFSRRDRGGNPPSPFLADEFTQSPRSPRRLLQRRPSGAPAGLLTPPASPQQHIRVAIDASKPQEPKMIAHIQRIEVRAPVGNVSTPPPSPQPPRRVLPSAIATLPFPGKPLIIRWNIFVPPAHIFSLYRGFVPNDMSDKWFIYSEGPDQAGKLKVHFHRSWTGMKVAELFVVMDTRGEGAGKIVGIKWNGGEETNWMSEEEAKYMIRTACKWQLGVDLDLEK</sequence>
<dbReference type="AlphaFoldDB" id="A0A6A5K5J5"/>
<accession>A0A6A5K5J5</accession>